<gene>
    <name evidence="2" type="ORF">EYZ11_011470</name>
</gene>
<reference evidence="2 3" key="1">
    <citation type="submission" date="2019-03" db="EMBL/GenBank/DDBJ databases">
        <title>The genome sequence of a newly discovered highly antifungal drug resistant Aspergillus species, Aspergillus tanneri NIH 1004.</title>
        <authorList>
            <person name="Mounaud S."/>
            <person name="Singh I."/>
            <person name="Joardar V."/>
            <person name="Pakala S."/>
            <person name="Pakala S."/>
            <person name="Venepally P."/>
            <person name="Hoover J."/>
            <person name="Nierman W."/>
            <person name="Chung J."/>
            <person name="Losada L."/>
        </authorList>
    </citation>
    <scope>NUCLEOTIDE SEQUENCE [LARGE SCALE GENOMIC DNA]</scope>
    <source>
        <strain evidence="2 3">NIH1004</strain>
    </source>
</reference>
<keyword evidence="3" id="KW-1185">Reference proteome</keyword>
<sequence>MTDGPLPKKNYHFTTPRPYG</sequence>
<comment type="caution">
    <text evidence="2">The sequence shown here is derived from an EMBL/GenBank/DDBJ whole genome shotgun (WGS) entry which is preliminary data.</text>
</comment>
<dbReference type="AlphaFoldDB" id="A0A4S3J814"/>
<evidence type="ECO:0000313" key="2">
    <source>
        <dbReference type="EMBL" id="THC89081.1"/>
    </source>
</evidence>
<dbReference type="EMBL" id="SOSA01000713">
    <property type="protein sequence ID" value="THC89081.1"/>
    <property type="molecule type" value="Genomic_DNA"/>
</dbReference>
<accession>A0A4S3J814</accession>
<name>A0A4S3J814_9EURO</name>
<dbReference type="VEuPathDB" id="FungiDB:EYZ11_011470"/>
<evidence type="ECO:0000313" key="3">
    <source>
        <dbReference type="Proteomes" id="UP000308092"/>
    </source>
</evidence>
<dbReference type="Proteomes" id="UP000308092">
    <property type="component" value="Unassembled WGS sequence"/>
</dbReference>
<organism evidence="2 3">
    <name type="scientific">Aspergillus tanneri</name>
    <dbReference type="NCBI Taxonomy" id="1220188"/>
    <lineage>
        <taxon>Eukaryota</taxon>
        <taxon>Fungi</taxon>
        <taxon>Dikarya</taxon>
        <taxon>Ascomycota</taxon>
        <taxon>Pezizomycotina</taxon>
        <taxon>Eurotiomycetes</taxon>
        <taxon>Eurotiomycetidae</taxon>
        <taxon>Eurotiales</taxon>
        <taxon>Aspergillaceae</taxon>
        <taxon>Aspergillus</taxon>
        <taxon>Aspergillus subgen. Circumdati</taxon>
    </lineage>
</organism>
<proteinExistence type="predicted"/>
<evidence type="ECO:0000256" key="1">
    <source>
        <dbReference type="SAM" id="MobiDB-lite"/>
    </source>
</evidence>
<feature type="region of interest" description="Disordered" evidence="1">
    <location>
        <begin position="1"/>
        <end position="20"/>
    </location>
</feature>
<protein>
    <submittedName>
        <fullName evidence="2">Uncharacterized protein</fullName>
    </submittedName>
</protein>